<dbReference type="InterPro" id="IPR001764">
    <property type="entry name" value="Glyco_hydro_3_N"/>
</dbReference>
<evidence type="ECO:0000259" key="4">
    <source>
        <dbReference type="Pfam" id="PF00933"/>
    </source>
</evidence>
<dbReference type="STRING" id="930992.A0A0D0AUH8"/>
<dbReference type="Pfam" id="PF00933">
    <property type="entry name" value="Glyco_hydro_3"/>
    <property type="match status" value="1"/>
</dbReference>
<dbReference type="HOGENOM" id="CLU_008392_5_3_1"/>
<name>A0A0D0AUH8_9AGAM</name>
<dbReference type="InterPro" id="IPR050226">
    <property type="entry name" value="NagZ_Beta-hexosaminidase"/>
</dbReference>
<dbReference type="Gene3D" id="3.20.20.300">
    <property type="entry name" value="Glycoside hydrolase, family 3, N-terminal domain"/>
    <property type="match status" value="1"/>
</dbReference>
<dbReference type="PANTHER" id="PTHR30480">
    <property type="entry name" value="BETA-HEXOSAMINIDASE-RELATED"/>
    <property type="match status" value="1"/>
</dbReference>
<dbReference type="Gene3D" id="3.40.50.1700">
    <property type="entry name" value="Glycoside hydrolase family 3 C-terminal domain"/>
    <property type="match status" value="1"/>
</dbReference>
<organism evidence="5 6">
    <name type="scientific">Suillus luteus UH-Slu-Lm8-n1</name>
    <dbReference type="NCBI Taxonomy" id="930992"/>
    <lineage>
        <taxon>Eukaryota</taxon>
        <taxon>Fungi</taxon>
        <taxon>Dikarya</taxon>
        <taxon>Basidiomycota</taxon>
        <taxon>Agaricomycotina</taxon>
        <taxon>Agaricomycetes</taxon>
        <taxon>Agaricomycetidae</taxon>
        <taxon>Boletales</taxon>
        <taxon>Suillineae</taxon>
        <taxon>Suillaceae</taxon>
        <taxon>Suillus</taxon>
    </lineage>
</organism>
<dbReference type="GO" id="GO:0004553">
    <property type="term" value="F:hydrolase activity, hydrolyzing O-glycosyl compounds"/>
    <property type="evidence" value="ECO:0007669"/>
    <property type="project" value="InterPro"/>
</dbReference>
<feature type="domain" description="Glycoside hydrolase family 3 N-terminal" evidence="4">
    <location>
        <begin position="19"/>
        <end position="337"/>
    </location>
</feature>
<comment type="similarity">
    <text evidence="1">Belongs to the glycosyl hydrolase 3 family.</text>
</comment>
<reference evidence="5 6" key="1">
    <citation type="submission" date="2014-04" db="EMBL/GenBank/DDBJ databases">
        <authorList>
            <consortium name="DOE Joint Genome Institute"/>
            <person name="Kuo A."/>
            <person name="Ruytinx J."/>
            <person name="Rineau F."/>
            <person name="Colpaert J."/>
            <person name="Kohler A."/>
            <person name="Nagy L.G."/>
            <person name="Floudas D."/>
            <person name="Copeland A."/>
            <person name="Barry K.W."/>
            <person name="Cichocki N."/>
            <person name="Veneault-Fourrey C."/>
            <person name="LaButti K."/>
            <person name="Lindquist E.A."/>
            <person name="Lipzen A."/>
            <person name="Lundell T."/>
            <person name="Morin E."/>
            <person name="Murat C."/>
            <person name="Sun H."/>
            <person name="Tunlid A."/>
            <person name="Henrissat B."/>
            <person name="Grigoriev I.V."/>
            <person name="Hibbett D.S."/>
            <person name="Martin F."/>
            <person name="Nordberg H.P."/>
            <person name="Cantor M.N."/>
            <person name="Hua S.X."/>
        </authorList>
    </citation>
    <scope>NUCLEOTIDE SEQUENCE [LARGE SCALE GENOMIC DNA]</scope>
    <source>
        <strain evidence="5 6">UH-Slu-Lm8-n1</strain>
    </source>
</reference>
<dbReference type="SUPFAM" id="SSF51445">
    <property type="entry name" value="(Trans)glycosidases"/>
    <property type="match status" value="1"/>
</dbReference>
<dbReference type="Proteomes" id="UP000054485">
    <property type="component" value="Unassembled WGS sequence"/>
</dbReference>
<dbReference type="EMBL" id="KN835419">
    <property type="protein sequence ID" value="KIK37962.1"/>
    <property type="molecule type" value="Genomic_DNA"/>
</dbReference>
<accession>A0A0D0AUH8</accession>
<reference evidence="6" key="2">
    <citation type="submission" date="2015-01" db="EMBL/GenBank/DDBJ databases">
        <title>Evolutionary Origins and Diversification of the Mycorrhizal Mutualists.</title>
        <authorList>
            <consortium name="DOE Joint Genome Institute"/>
            <consortium name="Mycorrhizal Genomics Consortium"/>
            <person name="Kohler A."/>
            <person name="Kuo A."/>
            <person name="Nagy L.G."/>
            <person name="Floudas D."/>
            <person name="Copeland A."/>
            <person name="Barry K.W."/>
            <person name="Cichocki N."/>
            <person name="Veneault-Fourrey C."/>
            <person name="LaButti K."/>
            <person name="Lindquist E.A."/>
            <person name="Lipzen A."/>
            <person name="Lundell T."/>
            <person name="Morin E."/>
            <person name="Murat C."/>
            <person name="Riley R."/>
            <person name="Ohm R."/>
            <person name="Sun H."/>
            <person name="Tunlid A."/>
            <person name="Henrissat B."/>
            <person name="Grigoriev I.V."/>
            <person name="Hibbett D.S."/>
            <person name="Martin F."/>
        </authorList>
    </citation>
    <scope>NUCLEOTIDE SEQUENCE [LARGE SCALE GENOMIC DNA]</scope>
    <source>
        <strain evidence="6">UH-Slu-Lm8-n1</strain>
    </source>
</reference>
<dbReference type="GO" id="GO:0005975">
    <property type="term" value="P:carbohydrate metabolic process"/>
    <property type="evidence" value="ECO:0007669"/>
    <property type="project" value="InterPro"/>
</dbReference>
<evidence type="ECO:0000313" key="5">
    <source>
        <dbReference type="EMBL" id="KIK37962.1"/>
    </source>
</evidence>
<keyword evidence="3" id="KW-0326">Glycosidase</keyword>
<evidence type="ECO:0000313" key="6">
    <source>
        <dbReference type="Proteomes" id="UP000054485"/>
    </source>
</evidence>
<dbReference type="AlphaFoldDB" id="A0A0D0AUH8"/>
<dbReference type="GO" id="GO:0009254">
    <property type="term" value="P:peptidoglycan turnover"/>
    <property type="evidence" value="ECO:0007669"/>
    <property type="project" value="TreeGrafter"/>
</dbReference>
<sequence>MDLSDEEKREIGQHFVFGFHGYEISEDAKELIKKYHVGNIILMKRNVQSVKQVHTLVQSLQQCARDAGHRHPLMIGIDQENGLVSAFSSTAKYQAGTQFPGAMAIAATGDSEYARKCSSASAREMKAVGINWSYSPVGDVNSDPQNPVIGVRSFGDAPAEVARFAKAVGDGLTQGGVAPSAKHFPGHGDTNIDSHLGLPIINKSRTELDQTELKPFKDLIDAGVASIMTGHMVIQALTGDDETPASLSRAVTTTLLRGDLQFEGVVVTDCLEMNAVKERQGGVPRGAVEALAAGADVVMVCHTMAFHRGAMEATYKAVQTGELQMDELRKSGDRITALKRKFAGTWDDVLGNPFDEKAMNALQATNKKLSEEAYAKSTALISGSLPVFSSGKIVVMTPVVESLNAAVDDAEGLQRTEKGHIRNTAAPYYMSFAESVGRRAADVEHLIYADDFDCRRDFGKGLIFVTRNADRSTWQLDVLERVATQALTGVPIVVLASCAPYELFSRRVLGVQACVASFEYTSEALEAAANVIFNEVPPVGESPVGINMSFDL</sequence>
<protein>
    <submittedName>
        <fullName evidence="5">Glycoside hydrolase family 3 protein</fullName>
    </submittedName>
</protein>
<proteinExistence type="inferred from homology"/>
<keyword evidence="2 5" id="KW-0378">Hydrolase</keyword>
<dbReference type="InterPro" id="IPR036881">
    <property type="entry name" value="Glyco_hydro_3_C_sf"/>
</dbReference>
<dbReference type="InterPro" id="IPR017853">
    <property type="entry name" value="GH"/>
</dbReference>
<keyword evidence="6" id="KW-1185">Reference proteome</keyword>
<evidence type="ECO:0000256" key="1">
    <source>
        <dbReference type="ARBA" id="ARBA00005336"/>
    </source>
</evidence>
<dbReference type="OrthoDB" id="4215304at2759"/>
<evidence type="ECO:0000256" key="3">
    <source>
        <dbReference type="ARBA" id="ARBA00023295"/>
    </source>
</evidence>
<gene>
    <name evidence="5" type="ORF">CY34DRAFT_417316</name>
</gene>
<dbReference type="PANTHER" id="PTHR30480:SF16">
    <property type="entry name" value="GLYCOSIDE HYDROLASE FAMILY 3 DOMAIN PROTEIN"/>
    <property type="match status" value="1"/>
</dbReference>
<dbReference type="InParanoid" id="A0A0D0AUH8"/>
<evidence type="ECO:0000256" key="2">
    <source>
        <dbReference type="ARBA" id="ARBA00022801"/>
    </source>
</evidence>
<dbReference type="InterPro" id="IPR036962">
    <property type="entry name" value="Glyco_hydro_3_N_sf"/>
</dbReference>